<evidence type="ECO:0000313" key="7">
    <source>
        <dbReference type="EMBL" id="THH33450.1"/>
    </source>
</evidence>
<evidence type="ECO:0000256" key="4">
    <source>
        <dbReference type="ARBA" id="ARBA00023242"/>
    </source>
</evidence>
<dbReference type="CDD" id="cd00086">
    <property type="entry name" value="homeodomain"/>
    <property type="match status" value="1"/>
</dbReference>
<sequence>MDINALRTRLREAPFQFLSAVSSSTLLDFHQEWRSLHEDADKALQLSLLDDEDVSLVHATATLLATIGEHLLRAEERSAKTTASFVDEVEDVFARLTISDIHETLPSPIRTRTVHRPSSSIPSYNSAAYAWISQNLHNPYPSSEVKKRISRDAGRPLRVITDWFKDVRRHIGWVAMCKTHFQGSRALAVQIATHVYLHTNTTPHLSPDIVSQFEAIPSFNLDDAPVSLGKRKNHTEEDEWRQSKRKSVANGMVEDVTPPAPTALSSAVSDSPLPTQHIPSRKRRFSIGATDGDFTGSTPSVSSPTCDPRPLLIPKRRLSVSDSQPASKRPCLPPAVGPRKQAVSTPIPIAFQSTSNIDDWYRTFELPDTSLSVELFNWDLVVENDAFPYSSLFDNILQSDGQDLSNLTPSTDAYQSPTPLDLDVSSAVDPSILGISSAFTEPPPTQLTAPISTPPGPITATTTPVFDFLDAFLSAVNADSAEPHTTPSSSPSAELSLNDTIDLFGESVVMP</sequence>
<dbReference type="OrthoDB" id="250329at2759"/>
<feature type="compositionally biased region" description="Polar residues" evidence="5">
    <location>
        <begin position="295"/>
        <end position="305"/>
    </location>
</feature>
<comment type="caution">
    <text evidence="7">The sequence shown here is derived from an EMBL/GenBank/DDBJ whole genome shotgun (WGS) entry which is preliminary data.</text>
</comment>
<reference evidence="7 8" key="1">
    <citation type="submission" date="2019-02" db="EMBL/GenBank/DDBJ databases">
        <title>Genome sequencing of the rare red list fungi Antrodiella citrinella (Flaviporus citrinellus).</title>
        <authorList>
            <person name="Buettner E."/>
            <person name="Kellner H."/>
        </authorList>
    </citation>
    <scope>NUCLEOTIDE SEQUENCE [LARGE SCALE GENOMIC DNA]</scope>
    <source>
        <strain evidence="7 8">DSM 108506</strain>
    </source>
</reference>
<dbReference type="GO" id="GO:0006355">
    <property type="term" value="P:regulation of DNA-templated transcription"/>
    <property type="evidence" value="ECO:0007669"/>
    <property type="project" value="InterPro"/>
</dbReference>
<dbReference type="GO" id="GO:0003677">
    <property type="term" value="F:DNA binding"/>
    <property type="evidence" value="ECO:0007669"/>
    <property type="project" value="UniProtKB-KW"/>
</dbReference>
<dbReference type="Pfam" id="PF05920">
    <property type="entry name" value="Homeobox_KN"/>
    <property type="match status" value="1"/>
</dbReference>
<gene>
    <name evidence="7" type="ORF">EUX98_g761</name>
</gene>
<keyword evidence="4" id="KW-0539">Nucleus</keyword>
<dbReference type="InterPro" id="IPR008422">
    <property type="entry name" value="KN_HD"/>
</dbReference>
<evidence type="ECO:0000313" key="8">
    <source>
        <dbReference type="Proteomes" id="UP000308730"/>
    </source>
</evidence>
<dbReference type="InterPro" id="IPR001356">
    <property type="entry name" value="HD"/>
</dbReference>
<dbReference type="Proteomes" id="UP000308730">
    <property type="component" value="Unassembled WGS sequence"/>
</dbReference>
<feature type="region of interest" description="Disordered" evidence="5">
    <location>
        <begin position="227"/>
        <end position="339"/>
    </location>
</feature>
<dbReference type="AlphaFoldDB" id="A0A4S4NBU2"/>
<evidence type="ECO:0000256" key="3">
    <source>
        <dbReference type="ARBA" id="ARBA00023155"/>
    </source>
</evidence>
<evidence type="ECO:0000256" key="2">
    <source>
        <dbReference type="ARBA" id="ARBA00023125"/>
    </source>
</evidence>
<comment type="similarity">
    <text evidence="1">Belongs to the TALE/M-ATYP homeobox family.</text>
</comment>
<keyword evidence="3" id="KW-0371">Homeobox</keyword>
<dbReference type="EMBL" id="SGPM01000006">
    <property type="protein sequence ID" value="THH33450.1"/>
    <property type="molecule type" value="Genomic_DNA"/>
</dbReference>
<dbReference type="SUPFAM" id="SSF46689">
    <property type="entry name" value="Homeodomain-like"/>
    <property type="match status" value="1"/>
</dbReference>
<dbReference type="Gene3D" id="1.10.10.60">
    <property type="entry name" value="Homeodomain-like"/>
    <property type="match status" value="1"/>
</dbReference>
<evidence type="ECO:0000259" key="6">
    <source>
        <dbReference type="Pfam" id="PF05920"/>
    </source>
</evidence>
<evidence type="ECO:0000256" key="5">
    <source>
        <dbReference type="SAM" id="MobiDB-lite"/>
    </source>
</evidence>
<protein>
    <recommendedName>
        <fullName evidence="6">KN homeodomain domain-containing protein</fullName>
    </recommendedName>
</protein>
<keyword evidence="2" id="KW-0238">DNA-binding</keyword>
<organism evidence="7 8">
    <name type="scientific">Antrodiella citrinella</name>
    <dbReference type="NCBI Taxonomy" id="2447956"/>
    <lineage>
        <taxon>Eukaryota</taxon>
        <taxon>Fungi</taxon>
        <taxon>Dikarya</taxon>
        <taxon>Basidiomycota</taxon>
        <taxon>Agaricomycotina</taxon>
        <taxon>Agaricomycetes</taxon>
        <taxon>Polyporales</taxon>
        <taxon>Steccherinaceae</taxon>
        <taxon>Antrodiella</taxon>
    </lineage>
</organism>
<feature type="domain" description="KN homeodomain" evidence="6">
    <location>
        <begin position="131"/>
        <end position="169"/>
    </location>
</feature>
<keyword evidence="8" id="KW-1185">Reference proteome</keyword>
<name>A0A4S4NBU2_9APHY</name>
<proteinExistence type="inferred from homology"/>
<dbReference type="InterPro" id="IPR009057">
    <property type="entry name" value="Homeodomain-like_sf"/>
</dbReference>
<evidence type="ECO:0000256" key="1">
    <source>
        <dbReference type="ARBA" id="ARBA00005800"/>
    </source>
</evidence>
<feature type="compositionally biased region" description="Polar residues" evidence="5">
    <location>
        <begin position="263"/>
        <end position="278"/>
    </location>
</feature>
<accession>A0A4S4NBU2</accession>